<accession>A0A8L8KHG9</accession>
<keyword evidence="2" id="KW-0472">Membrane</keyword>
<name>A0A8L8KHG9_HELPZ</name>
<keyword evidence="2" id="KW-0812">Transmembrane</keyword>
<feature type="transmembrane region" description="Helical" evidence="2">
    <location>
        <begin position="100"/>
        <end position="126"/>
    </location>
</feature>
<dbReference type="Proteomes" id="UP000050761">
    <property type="component" value="Unassembled WGS sequence"/>
</dbReference>
<protein>
    <submittedName>
        <fullName evidence="4">Tyrosine-protein phosphatase domain-containing protein</fullName>
    </submittedName>
</protein>
<evidence type="ECO:0000313" key="4">
    <source>
        <dbReference type="WBParaSite" id="HPBE_0001640901-mRNA-1"/>
    </source>
</evidence>
<evidence type="ECO:0000313" key="3">
    <source>
        <dbReference type="Proteomes" id="UP000050761"/>
    </source>
</evidence>
<feature type="compositionally biased region" description="Basic residues" evidence="1">
    <location>
        <begin position="68"/>
        <end position="85"/>
    </location>
</feature>
<sequence length="447" mass="51527">LKTLSIPNLQRIRLSKSNPRLLLVNNPHLQMPDFDPDETEETTTEMPPEPSLPPSQKNYTLPGGITRHTPRHRVRPTKHAPRSKKGKEPDEGFWKRLLHYWYIIAIAILLLIILLIVLLVVVIFLVKMKRKGLSMVISPYKLDSSSSTTLKSLVRDVLSLDPFVWCARERELLWNADPQPPAVSTERMQAGDLVDYFQNAKIVPKRETDYDKPLLHRSQQIFPFDSAIIVSDVGPINGKLNTSITYKLMRIKHHYDNLTVYSYEARNVRLHIKRSLRAIFYVRAPTERMWKDCDVPLQIFACCHKKNTILVSNRYKELFSMLHLIFITTVQLKKPVPVNIHPRHVYGVIPELEERMKNAENTPGRQFAERPPTPMCDAFRPMTPEEIKMKNNKLLSSAENIDASSKEAPIKGAKDTFWDAKPSDTNKQEVSLRVSIQLEISHLLDII</sequence>
<keyword evidence="3" id="KW-1185">Reference proteome</keyword>
<evidence type="ECO:0000256" key="1">
    <source>
        <dbReference type="SAM" id="MobiDB-lite"/>
    </source>
</evidence>
<feature type="region of interest" description="Disordered" evidence="1">
    <location>
        <begin position="26"/>
        <end position="89"/>
    </location>
</feature>
<feature type="compositionally biased region" description="Acidic residues" evidence="1">
    <location>
        <begin position="34"/>
        <end position="43"/>
    </location>
</feature>
<keyword evidence="2" id="KW-1133">Transmembrane helix</keyword>
<organism evidence="3 4">
    <name type="scientific">Heligmosomoides polygyrus</name>
    <name type="common">Parasitic roundworm</name>
    <dbReference type="NCBI Taxonomy" id="6339"/>
    <lineage>
        <taxon>Eukaryota</taxon>
        <taxon>Metazoa</taxon>
        <taxon>Ecdysozoa</taxon>
        <taxon>Nematoda</taxon>
        <taxon>Chromadorea</taxon>
        <taxon>Rhabditida</taxon>
        <taxon>Rhabditina</taxon>
        <taxon>Rhabditomorpha</taxon>
        <taxon>Strongyloidea</taxon>
        <taxon>Heligmosomidae</taxon>
        <taxon>Heligmosomoides</taxon>
    </lineage>
</organism>
<proteinExistence type="predicted"/>
<evidence type="ECO:0000256" key="2">
    <source>
        <dbReference type="SAM" id="Phobius"/>
    </source>
</evidence>
<reference evidence="4" key="1">
    <citation type="submission" date="2019-09" db="UniProtKB">
        <authorList>
            <consortium name="WormBaseParasite"/>
        </authorList>
    </citation>
    <scope>IDENTIFICATION</scope>
</reference>
<dbReference type="AlphaFoldDB" id="A0A8L8KHG9"/>
<dbReference type="WBParaSite" id="HPBE_0001640901-mRNA-1">
    <property type="protein sequence ID" value="HPBE_0001640901-mRNA-1"/>
    <property type="gene ID" value="HPBE_0001640901"/>
</dbReference>